<protein>
    <submittedName>
        <fullName evidence="3">GDP-mannose-dependent alpha-(1-2)-phosphatidylinositol mannosyltransferase</fullName>
        <ecNumber evidence="3">2.4.1.57</ecNumber>
    </submittedName>
</protein>
<keyword evidence="1" id="KW-0472">Membrane</keyword>
<keyword evidence="4" id="KW-1185">Reference proteome</keyword>
<dbReference type="AlphaFoldDB" id="A0A7Z0VLH6"/>
<dbReference type="Gene3D" id="3.40.50.2000">
    <property type="entry name" value="Glycogen Phosphorylase B"/>
    <property type="match status" value="2"/>
</dbReference>
<dbReference type="EMBL" id="MARB01000010">
    <property type="protein sequence ID" value="ODJ87734.1"/>
    <property type="molecule type" value="Genomic_DNA"/>
</dbReference>
<name>A0A7Z0VLH6_9GAMM</name>
<dbReference type="SUPFAM" id="SSF53756">
    <property type="entry name" value="UDP-Glycosyltransferase/glycogen phosphorylase"/>
    <property type="match status" value="1"/>
</dbReference>
<dbReference type="EC" id="2.4.1.57" evidence="3"/>
<keyword evidence="1" id="KW-0812">Transmembrane</keyword>
<dbReference type="Pfam" id="PF13692">
    <property type="entry name" value="Glyco_trans_1_4"/>
    <property type="match status" value="1"/>
</dbReference>
<evidence type="ECO:0000313" key="3">
    <source>
        <dbReference type="EMBL" id="ODJ87734.1"/>
    </source>
</evidence>
<keyword evidence="3" id="KW-0808">Transferase</keyword>
<dbReference type="PANTHER" id="PTHR12526:SF630">
    <property type="entry name" value="GLYCOSYLTRANSFERASE"/>
    <property type="match status" value="1"/>
</dbReference>
<dbReference type="PANTHER" id="PTHR12526">
    <property type="entry name" value="GLYCOSYLTRANSFERASE"/>
    <property type="match status" value="1"/>
</dbReference>
<keyword evidence="3" id="KW-0328">Glycosyltransferase</keyword>
<evidence type="ECO:0000259" key="2">
    <source>
        <dbReference type="Pfam" id="PF13439"/>
    </source>
</evidence>
<dbReference type="Pfam" id="PF13439">
    <property type="entry name" value="Glyco_transf_4"/>
    <property type="match status" value="1"/>
</dbReference>
<keyword evidence="1" id="KW-1133">Transmembrane helix</keyword>
<feature type="transmembrane region" description="Helical" evidence="1">
    <location>
        <begin position="81"/>
        <end position="98"/>
    </location>
</feature>
<dbReference type="InterPro" id="IPR028098">
    <property type="entry name" value="Glyco_trans_4-like_N"/>
</dbReference>
<organism evidence="3 4">
    <name type="scientific">Candidatus Thiodiazotropha endolucinida</name>
    <dbReference type="NCBI Taxonomy" id="1655433"/>
    <lineage>
        <taxon>Bacteria</taxon>
        <taxon>Pseudomonadati</taxon>
        <taxon>Pseudomonadota</taxon>
        <taxon>Gammaproteobacteria</taxon>
        <taxon>Chromatiales</taxon>
        <taxon>Sedimenticolaceae</taxon>
        <taxon>Candidatus Thiodiazotropha</taxon>
    </lineage>
</organism>
<feature type="domain" description="Glycosyltransferase subfamily 4-like N-terminal" evidence="2">
    <location>
        <begin position="89"/>
        <end position="218"/>
    </location>
</feature>
<proteinExistence type="predicted"/>
<dbReference type="RefSeq" id="WP_069124744.1">
    <property type="nucleotide sequence ID" value="NZ_MARB01000010.1"/>
</dbReference>
<dbReference type="CDD" id="cd03801">
    <property type="entry name" value="GT4_PimA-like"/>
    <property type="match status" value="1"/>
</dbReference>
<dbReference type="OrthoDB" id="9807209at2"/>
<gene>
    <name evidence="3" type="primary">pimA_2</name>
    <name evidence="3" type="ORF">CODIS_21520</name>
</gene>
<evidence type="ECO:0000313" key="4">
    <source>
        <dbReference type="Proteomes" id="UP000094769"/>
    </source>
</evidence>
<sequence length="404" mass="45966">MKILFLSQIIPYPPHGGVLQRGYNIIREIGKDNDVYLLAFHHPDTIASQSLLDESMVELKKICTEVHYFKLWPKQSKMHKLLAFFICFFYPLPFSVLAHKSSGFRDKMLEIIEKNNIDIVHIDTVGLSKYRDLVQDIPCIVTHHNIESSLMARRSKVESNWFARYYVAKQSEKLRNYEAQGSSKYPVNVMMSSTDADELKEMSPGVKTAIVPNGVDINYFEDRREVEEQAIIYTGGMNMFANKDAVMYLISDIWPLVKMKIPDIKFYIIGQDPPRELINIASEDNGIKVLGYVDDIRPFVAKSAIYVVPLRVGGGTRLKVLDALAQGKAIVSTSIGSEGIEVTDRTNIYLEDTSEGFASSIIELINDDEKRKELGCQARKLAEERYAWPSIAEELIKAYKNIIH</sequence>
<accession>A0A7Z0VLH6</accession>
<dbReference type="GO" id="GO:0016757">
    <property type="term" value="F:glycosyltransferase activity"/>
    <property type="evidence" value="ECO:0007669"/>
    <property type="project" value="UniProtKB-KW"/>
</dbReference>
<reference evidence="3 4" key="1">
    <citation type="submission" date="2016-06" db="EMBL/GenBank/DDBJ databases">
        <title>Genome sequence of endosymbiont of Candidatus Endolucinida thiodiazotropha.</title>
        <authorList>
            <person name="Poehlein A."/>
            <person name="Koenig S."/>
            <person name="Heiden S.E."/>
            <person name="Thuermer A."/>
            <person name="Voget S."/>
            <person name="Daniel R."/>
            <person name="Markert S."/>
            <person name="Gros O."/>
            <person name="Schweder T."/>
        </authorList>
    </citation>
    <scope>NUCLEOTIDE SEQUENCE [LARGE SCALE GENOMIC DNA]</scope>
    <source>
        <strain evidence="3 4">COS</strain>
    </source>
</reference>
<comment type="caution">
    <text evidence="3">The sequence shown here is derived from an EMBL/GenBank/DDBJ whole genome shotgun (WGS) entry which is preliminary data.</text>
</comment>
<evidence type="ECO:0000256" key="1">
    <source>
        <dbReference type="SAM" id="Phobius"/>
    </source>
</evidence>
<dbReference type="Proteomes" id="UP000094769">
    <property type="component" value="Unassembled WGS sequence"/>
</dbReference>